<gene>
    <name evidence="1" type="ordered locus">RUM_17700</name>
</gene>
<dbReference type="RefSeq" id="WP_015558737.1">
    <property type="nucleotide sequence ID" value="NC_021039.1"/>
</dbReference>
<reference evidence="1" key="1">
    <citation type="submission" date="2010-03" db="EMBL/GenBank/DDBJ databases">
        <title>The genome sequence of Ruminococcus sp. 18P13.</title>
        <authorList>
            <consortium name="metaHIT consortium -- http://www.metahit.eu/"/>
            <person name="Pajon A."/>
            <person name="Turner K."/>
            <person name="Parkhill J."/>
            <person name="Bernalier A."/>
        </authorList>
    </citation>
    <scope>NUCLEOTIDE SEQUENCE [LARGE SCALE GENOMIC DNA]</scope>
    <source>
        <strain evidence="1">Type strain: 18P13</strain>
    </source>
</reference>
<sequence length="68" mass="7988">MKKTNGLRDALGKTFADRRNWNRRIEVAGERYIYCSAKNEIRRIDQREGYEVALLVGCFVLGKFVWCC</sequence>
<dbReference type="BioCyc" id="RCHA213810:RUM_RS08600-MONOMER"/>
<dbReference type="KEGG" id="rch:RUM_17700"/>
<dbReference type="STRING" id="213810.RUM_17700"/>
<evidence type="ECO:0000313" key="1">
    <source>
        <dbReference type="EMBL" id="CBL17831.1"/>
    </source>
</evidence>
<evidence type="ECO:0000313" key="2">
    <source>
        <dbReference type="Proteomes" id="UP000007054"/>
    </source>
</evidence>
<dbReference type="HOGENOM" id="CLU_2791416_0_0_9"/>
<dbReference type="EMBL" id="FP929052">
    <property type="protein sequence ID" value="CBL17831.1"/>
    <property type="molecule type" value="Genomic_DNA"/>
</dbReference>
<keyword evidence="2" id="KW-1185">Reference proteome</keyword>
<accession>D4LDY6</accession>
<proteinExistence type="predicted"/>
<dbReference type="AlphaFoldDB" id="D4LDY6"/>
<organism evidence="1 2">
    <name type="scientific">Ruminococcus champanellensis (strain DSM 18848 / JCM 17042 / KCTC 15320 / 18P13)</name>
    <dbReference type="NCBI Taxonomy" id="213810"/>
    <lineage>
        <taxon>Bacteria</taxon>
        <taxon>Bacillati</taxon>
        <taxon>Bacillota</taxon>
        <taxon>Clostridia</taxon>
        <taxon>Eubacteriales</taxon>
        <taxon>Oscillospiraceae</taxon>
        <taxon>Ruminococcus</taxon>
    </lineage>
</organism>
<dbReference type="GeneID" id="83156459"/>
<name>D4LDY6_RUMC1</name>
<dbReference type="Proteomes" id="UP000007054">
    <property type="component" value="Chromosome"/>
</dbReference>
<protein>
    <submittedName>
        <fullName evidence="1">Uncharacterized protein</fullName>
    </submittedName>
</protein>
<reference evidence="1" key="2">
    <citation type="submission" date="2010-03" db="EMBL/GenBank/DDBJ databases">
        <authorList>
            <person name="Pajon A."/>
        </authorList>
    </citation>
    <scope>NUCLEOTIDE SEQUENCE</scope>
    <source>
        <strain evidence="1">Type strain: 18P13</strain>
    </source>
</reference>